<dbReference type="InterPro" id="IPR042003">
    <property type="entry name" value="Sortase_E"/>
</dbReference>
<protein>
    <recommendedName>
        <fullName evidence="6">LPXTG-site transpeptidase (Sortase) family protein</fullName>
    </recommendedName>
</protein>
<dbReference type="Gene3D" id="2.40.260.10">
    <property type="entry name" value="Sortase"/>
    <property type="match status" value="1"/>
</dbReference>
<feature type="region of interest" description="Disordered" evidence="3">
    <location>
        <begin position="1"/>
        <end position="223"/>
    </location>
</feature>
<feature type="compositionally biased region" description="Acidic residues" evidence="3">
    <location>
        <begin position="193"/>
        <end position="214"/>
    </location>
</feature>
<feature type="compositionally biased region" description="Pro residues" evidence="3">
    <location>
        <begin position="64"/>
        <end position="81"/>
    </location>
</feature>
<dbReference type="NCBIfam" id="NF033747">
    <property type="entry name" value="class_E_sortase"/>
    <property type="match status" value="1"/>
</dbReference>
<dbReference type="InterPro" id="IPR005754">
    <property type="entry name" value="Sortase"/>
</dbReference>
<organism evidence="4 5">
    <name type="scientific">Actinokineospora fastidiosa</name>
    <dbReference type="NCBI Taxonomy" id="1816"/>
    <lineage>
        <taxon>Bacteria</taxon>
        <taxon>Bacillati</taxon>
        <taxon>Actinomycetota</taxon>
        <taxon>Actinomycetes</taxon>
        <taxon>Pseudonocardiales</taxon>
        <taxon>Pseudonocardiaceae</taxon>
        <taxon>Actinokineospora</taxon>
    </lineage>
</organism>
<keyword evidence="1" id="KW-0378">Hydrolase</keyword>
<dbReference type="CDD" id="cd05830">
    <property type="entry name" value="Sortase_E"/>
    <property type="match status" value="1"/>
</dbReference>
<evidence type="ECO:0000256" key="3">
    <source>
        <dbReference type="SAM" id="MobiDB-lite"/>
    </source>
</evidence>
<dbReference type="InterPro" id="IPR053465">
    <property type="entry name" value="Sortase_Class_E"/>
</dbReference>
<dbReference type="EMBL" id="BMRB01000003">
    <property type="protein sequence ID" value="GGS43634.1"/>
    <property type="molecule type" value="Genomic_DNA"/>
</dbReference>
<dbReference type="GO" id="GO:0016787">
    <property type="term" value="F:hydrolase activity"/>
    <property type="evidence" value="ECO:0007669"/>
    <property type="project" value="UniProtKB-KW"/>
</dbReference>
<evidence type="ECO:0000313" key="4">
    <source>
        <dbReference type="EMBL" id="GGS43634.1"/>
    </source>
</evidence>
<accession>A0A918LGE5</accession>
<evidence type="ECO:0000256" key="2">
    <source>
        <dbReference type="PIRSR" id="PIRSR605754-1"/>
    </source>
</evidence>
<sequence length="473" mass="50580">MGGAGVNGAPGPRPNGVPGAGSGPRRNGAQAPQPAARFGGTLDVPDAAPHADPSEVSRHSYPAEAPPRPSSPEAAPRPHPVGAPQHPAEAPPRPSSPEAAPRPHPVGAPQHPADLPPRPQPAGVPQRPQPTERRPQPTGVPSRPRPAALRPHPAEAPTEVIRPLTPQDAPTEVIRPVLPPRRPAPVDPPTEFVEPEYDDYPDDEDDYADDDYDDPPPPKPTTGAVVVRSIGELMVTAGLVILLFVVYEVWITDLMSAQKQADVTADLDRQWEVADDPEREQKFEYADGEGIAKLYIPVFGPDYHFTVVEGTSAANLEVGPGHYTKSAPPGQPGNFAVAGHRVGKGAPFNDLDLLNPCDAIVIETQTDWFVYRMLPTSDQPVDPADPRCKGVEAQEGEYAAAVGRRIVTPDKGEVVLPVPGNADAQVPKDQLKRMMTLTTCHPKFSNAQRMIVHAVLVREQPKGDDLPPELSEG</sequence>
<feature type="compositionally biased region" description="Pro residues" evidence="3">
    <location>
        <begin position="89"/>
        <end position="106"/>
    </location>
</feature>
<feature type="compositionally biased region" description="Pro residues" evidence="3">
    <location>
        <begin position="177"/>
        <end position="188"/>
    </location>
</feature>
<dbReference type="Pfam" id="PF04203">
    <property type="entry name" value="Sortase"/>
    <property type="match status" value="1"/>
</dbReference>
<reference evidence="4" key="1">
    <citation type="journal article" date="2014" name="Int. J. Syst. Evol. Microbiol.">
        <title>Complete genome sequence of Corynebacterium casei LMG S-19264T (=DSM 44701T), isolated from a smear-ripened cheese.</title>
        <authorList>
            <consortium name="US DOE Joint Genome Institute (JGI-PGF)"/>
            <person name="Walter F."/>
            <person name="Albersmeier A."/>
            <person name="Kalinowski J."/>
            <person name="Ruckert C."/>
        </authorList>
    </citation>
    <scope>NUCLEOTIDE SEQUENCE</scope>
    <source>
        <strain evidence="4">JCM 3276</strain>
    </source>
</reference>
<name>A0A918LGE5_9PSEU</name>
<evidence type="ECO:0008006" key="6">
    <source>
        <dbReference type="Google" id="ProtNLM"/>
    </source>
</evidence>
<evidence type="ECO:0000313" key="5">
    <source>
        <dbReference type="Proteomes" id="UP000660680"/>
    </source>
</evidence>
<feature type="active site" description="Proton donor/acceptor" evidence="2">
    <location>
        <position position="340"/>
    </location>
</feature>
<feature type="active site" description="Acyl-thioester intermediate" evidence="2">
    <location>
        <position position="440"/>
    </location>
</feature>
<comment type="caution">
    <text evidence="4">The sequence shown here is derived from an EMBL/GenBank/DDBJ whole genome shotgun (WGS) entry which is preliminary data.</text>
</comment>
<proteinExistence type="predicted"/>
<dbReference type="AlphaFoldDB" id="A0A918LGE5"/>
<feature type="compositionally biased region" description="Low complexity" evidence="3">
    <location>
        <begin position="141"/>
        <end position="157"/>
    </location>
</feature>
<dbReference type="Proteomes" id="UP000660680">
    <property type="component" value="Unassembled WGS sequence"/>
</dbReference>
<keyword evidence="5" id="KW-1185">Reference proteome</keyword>
<evidence type="ECO:0000256" key="1">
    <source>
        <dbReference type="ARBA" id="ARBA00022801"/>
    </source>
</evidence>
<dbReference type="InterPro" id="IPR023365">
    <property type="entry name" value="Sortase_dom-sf"/>
</dbReference>
<gene>
    <name evidence="4" type="ORF">GCM10010171_43480</name>
</gene>
<reference evidence="4" key="2">
    <citation type="submission" date="2020-09" db="EMBL/GenBank/DDBJ databases">
        <authorList>
            <person name="Sun Q."/>
            <person name="Ohkuma M."/>
        </authorList>
    </citation>
    <scope>NUCLEOTIDE SEQUENCE</scope>
    <source>
        <strain evidence="4">JCM 3276</strain>
    </source>
</reference>
<dbReference type="SUPFAM" id="SSF63817">
    <property type="entry name" value="Sortase"/>
    <property type="match status" value="1"/>
</dbReference>